<name>A0A8J8FH22_9BACT</name>
<evidence type="ECO:0000313" key="2">
    <source>
        <dbReference type="EMBL" id="NNV56219.1"/>
    </source>
</evidence>
<evidence type="ECO:0000313" key="3">
    <source>
        <dbReference type="Proteomes" id="UP000598971"/>
    </source>
</evidence>
<dbReference type="CDD" id="cd00038">
    <property type="entry name" value="CAP_ED"/>
    <property type="match status" value="1"/>
</dbReference>
<dbReference type="Pfam" id="PF00027">
    <property type="entry name" value="cNMP_binding"/>
    <property type="match status" value="1"/>
</dbReference>
<dbReference type="Gene3D" id="2.60.120.10">
    <property type="entry name" value="Jelly Rolls"/>
    <property type="match status" value="1"/>
</dbReference>
<dbReference type="SUPFAM" id="SSF51206">
    <property type="entry name" value="cAMP-binding domain-like"/>
    <property type="match status" value="1"/>
</dbReference>
<gene>
    <name evidence="2" type="ORF">GD597_12170</name>
</gene>
<dbReference type="InterPro" id="IPR014710">
    <property type="entry name" value="RmlC-like_jellyroll"/>
</dbReference>
<organism evidence="2 3">
    <name type="scientific">Limnovirga soli</name>
    <dbReference type="NCBI Taxonomy" id="2656915"/>
    <lineage>
        <taxon>Bacteria</taxon>
        <taxon>Pseudomonadati</taxon>
        <taxon>Bacteroidota</taxon>
        <taxon>Chitinophagia</taxon>
        <taxon>Chitinophagales</taxon>
        <taxon>Chitinophagaceae</taxon>
        <taxon>Limnovirga</taxon>
    </lineage>
</organism>
<dbReference type="InterPro" id="IPR018490">
    <property type="entry name" value="cNMP-bd_dom_sf"/>
</dbReference>
<reference evidence="2" key="1">
    <citation type="submission" date="2019-10" db="EMBL/GenBank/DDBJ databases">
        <title>Draft genome sequence of Panacibacter sp. KCS-6.</title>
        <authorList>
            <person name="Yim K.J."/>
        </authorList>
    </citation>
    <scope>NUCLEOTIDE SEQUENCE</scope>
    <source>
        <strain evidence="2">KCS-6</strain>
    </source>
</reference>
<evidence type="ECO:0000259" key="1">
    <source>
        <dbReference type="Pfam" id="PF00027"/>
    </source>
</evidence>
<dbReference type="AlphaFoldDB" id="A0A8J8FH22"/>
<protein>
    <submittedName>
        <fullName evidence="2">Cyclic nucleotide-binding domain-containing protein</fullName>
    </submittedName>
</protein>
<feature type="domain" description="Cyclic nucleotide-binding" evidence="1">
    <location>
        <begin position="30"/>
        <end position="115"/>
    </location>
</feature>
<comment type="caution">
    <text evidence="2">The sequence shown here is derived from an EMBL/GenBank/DDBJ whole genome shotgun (WGS) entry which is preliminary data.</text>
</comment>
<dbReference type="InterPro" id="IPR000595">
    <property type="entry name" value="cNMP-bd_dom"/>
</dbReference>
<keyword evidence="3" id="KW-1185">Reference proteome</keyword>
<proteinExistence type="predicted"/>
<dbReference type="Proteomes" id="UP000598971">
    <property type="component" value="Unassembled WGS sequence"/>
</dbReference>
<sequence>MFDLLFKKVNEKVSLSEAEQEICKSFFIYKKIRKRQYLLQESEVCKYTAFVVKGSLRLYTVNEKGAEHVLQFALEGWIIADLYSFITGEPSSYNIDALEDTEVLLLSKSAQEEMVQLVPAIQQYYYLLMQNAYVALQRRMTIAISQTADEKYNNLLATYPEIIQRVPQHMIASYLGFKPETLSRIRRKNL</sequence>
<dbReference type="EMBL" id="WHPF01000008">
    <property type="protein sequence ID" value="NNV56219.1"/>
    <property type="molecule type" value="Genomic_DNA"/>
</dbReference>
<accession>A0A8J8FH22</accession>